<dbReference type="Proteomes" id="UP000233100">
    <property type="component" value="Chromosome 17"/>
</dbReference>
<sequence length="77" mass="8761">VAINDSQRGWKVSSDERHLIKGGSQTKLNLPVPLKKASRSHYHFHSHSLGRSLCHASLHTHRVTKIICKLYMTFNSI</sequence>
<protein>
    <submittedName>
        <fullName evidence="1">Uncharacterized protein</fullName>
    </submittedName>
</protein>
<reference evidence="1 2" key="1">
    <citation type="submission" date="2013-03" db="EMBL/GenBank/DDBJ databases">
        <authorList>
            <person name="Warren W."/>
            <person name="Wilson R.K."/>
        </authorList>
    </citation>
    <scope>NUCLEOTIDE SEQUENCE</scope>
</reference>
<name>A0A7N9D9I8_MACFA</name>
<dbReference type="AlphaFoldDB" id="A0A7N9D9I8"/>
<proteinExistence type="predicted"/>
<evidence type="ECO:0000313" key="1">
    <source>
        <dbReference type="Ensembl" id="ENSMFAP00000059371.1"/>
    </source>
</evidence>
<reference evidence="1" key="3">
    <citation type="submission" date="2025-09" db="UniProtKB">
        <authorList>
            <consortium name="Ensembl"/>
        </authorList>
    </citation>
    <scope>IDENTIFICATION</scope>
</reference>
<reference evidence="1" key="2">
    <citation type="submission" date="2025-08" db="UniProtKB">
        <authorList>
            <consortium name="Ensembl"/>
        </authorList>
    </citation>
    <scope>IDENTIFICATION</scope>
</reference>
<keyword evidence="2" id="KW-1185">Reference proteome</keyword>
<organism evidence="1 2">
    <name type="scientific">Macaca fascicularis</name>
    <name type="common">Crab-eating macaque</name>
    <name type="synonym">Cynomolgus monkey</name>
    <dbReference type="NCBI Taxonomy" id="9541"/>
    <lineage>
        <taxon>Eukaryota</taxon>
        <taxon>Metazoa</taxon>
        <taxon>Chordata</taxon>
        <taxon>Craniata</taxon>
        <taxon>Vertebrata</taxon>
        <taxon>Euteleostomi</taxon>
        <taxon>Mammalia</taxon>
        <taxon>Eutheria</taxon>
        <taxon>Euarchontoglires</taxon>
        <taxon>Primates</taxon>
        <taxon>Haplorrhini</taxon>
        <taxon>Catarrhini</taxon>
        <taxon>Cercopithecidae</taxon>
        <taxon>Cercopithecinae</taxon>
        <taxon>Macaca</taxon>
    </lineage>
</organism>
<accession>A0A7N9D9I8</accession>
<evidence type="ECO:0000313" key="2">
    <source>
        <dbReference type="Proteomes" id="UP000233100"/>
    </source>
</evidence>
<dbReference type="Ensembl" id="ENSMFAT00000094763.1">
    <property type="protein sequence ID" value="ENSMFAP00000059371.1"/>
    <property type="gene ID" value="ENSMFAG00000056081.1"/>
</dbReference>